<keyword evidence="5 6" id="KW-0472">Membrane</keyword>
<evidence type="ECO:0000313" key="8">
    <source>
        <dbReference type="EMBL" id="RAU20945.1"/>
    </source>
</evidence>
<dbReference type="GO" id="GO:0005886">
    <property type="term" value="C:plasma membrane"/>
    <property type="evidence" value="ECO:0007669"/>
    <property type="project" value="UniProtKB-SubCell"/>
</dbReference>
<evidence type="ECO:0000256" key="3">
    <source>
        <dbReference type="ARBA" id="ARBA00022692"/>
    </source>
</evidence>
<evidence type="ECO:0000256" key="6">
    <source>
        <dbReference type="SAM" id="Phobius"/>
    </source>
</evidence>
<keyword evidence="2" id="KW-1003">Cell membrane</keyword>
<comment type="subcellular location">
    <subcellularLocation>
        <location evidence="1">Cell membrane</location>
        <topology evidence="1">Multi-pass membrane protein</topology>
    </subcellularLocation>
</comment>
<sequence length="166" mass="17303">MNGMIFIFSLAFVVALADAAVTDIRQFRIHNRVPLLLIASFAAAFAVGFDSGAWLGHLGAGGALFAVGAVLFVLGVWGGGDAKMLPAVALWTGFDGLSRFLMVMALVGGGLAVVALLARRVPLGPEGPVRAWGQRLAESGHVPYGVAIAAGGLDWWIMEMLPRVMG</sequence>
<keyword evidence="3 6" id="KW-0812">Transmembrane</keyword>
<dbReference type="Pfam" id="PF01478">
    <property type="entry name" value="Peptidase_A24"/>
    <property type="match status" value="1"/>
</dbReference>
<feature type="transmembrane region" description="Helical" evidence="6">
    <location>
        <begin position="35"/>
        <end position="55"/>
    </location>
</feature>
<feature type="domain" description="Prepilin type IV endopeptidase peptidase" evidence="7">
    <location>
        <begin position="11"/>
        <end position="112"/>
    </location>
</feature>
<accession>A0A364NVL6</accession>
<evidence type="ECO:0000256" key="2">
    <source>
        <dbReference type="ARBA" id="ARBA00022475"/>
    </source>
</evidence>
<proteinExistence type="predicted"/>
<evidence type="ECO:0000256" key="1">
    <source>
        <dbReference type="ARBA" id="ARBA00004651"/>
    </source>
</evidence>
<feature type="transmembrane region" description="Helical" evidence="6">
    <location>
        <begin position="139"/>
        <end position="158"/>
    </location>
</feature>
<dbReference type="AlphaFoldDB" id="A0A364NVL6"/>
<dbReference type="GO" id="GO:0004190">
    <property type="term" value="F:aspartic-type endopeptidase activity"/>
    <property type="evidence" value="ECO:0007669"/>
    <property type="project" value="InterPro"/>
</dbReference>
<feature type="transmembrane region" description="Helical" evidence="6">
    <location>
        <begin position="62"/>
        <end position="80"/>
    </location>
</feature>
<dbReference type="InterPro" id="IPR052218">
    <property type="entry name" value="Preflagellin_Peptidase"/>
</dbReference>
<dbReference type="OrthoDB" id="5329005at2"/>
<name>A0A364NVL6_9PROT</name>
<dbReference type="PANTHER" id="PTHR36506:SF1">
    <property type="entry name" value="PREFLAGELLIN PEPTIDASE"/>
    <property type="match status" value="1"/>
</dbReference>
<feature type="transmembrane region" description="Helical" evidence="6">
    <location>
        <begin position="100"/>
        <end position="118"/>
    </location>
</feature>
<dbReference type="InterPro" id="IPR000045">
    <property type="entry name" value="Prepilin_IV_endopep_pep"/>
</dbReference>
<reference evidence="8 9" key="1">
    <citation type="submission" date="2017-11" db="EMBL/GenBank/DDBJ databases">
        <title>Draft genome sequence of magnetotactic bacterium Magnetospirillum kuznetsovii LBB-42.</title>
        <authorList>
            <person name="Grouzdev D.S."/>
            <person name="Rysina M.S."/>
            <person name="Baslerov R.V."/>
            <person name="Koziaeva V."/>
        </authorList>
    </citation>
    <scope>NUCLEOTIDE SEQUENCE [LARGE SCALE GENOMIC DNA]</scope>
    <source>
        <strain evidence="8 9">LBB-42</strain>
    </source>
</reference>
<evidence type="ECO:0000259" key="7">
    <source>
        <dbReference type="Pfam" id="PF01478"/>
    </source>
</evidence>
<comment type="caution">
    <text evidence="8">The sequence shown here is derived from an EMBL/GenBank/DDBJ whole genome shotgun (WGS) entry which is preliminary data.</text>
</comment>
<dbReference type="EMBL" id="PGTO01000015">
    <property type="protein sequence ID" value="RAU20945.1"/>
    <property type="molecule type" value="Genomic_DNA"/>
</dbReference>
<keyword evidence="9" id="KW-1185">Reference proteome</keyword>
<evidence type="ECO:0000256" key="4">
    <source>
        <dbReference type="ARBA" id="ARBA00022989"/>
    </source>
</evidence>
<dbReference type="PANTHER" id="PTHR36506">
    <property type="entry name" value="PREFLAGELLIN PEPTIDASE"/>
    <property type="match status" value="1"/>
</dbReference>
<evidence type="ECO:0000313" key="9">
    <source>
        <dbReference type="Proteomes" id="UP000251075"/>
    </source>
</evidence>
<protein>
    <submittedName>
        <fullName evidence="8">Pilus assembly protein CpaA</fullName>
    </submittedName>
</protein>
<dbReference type="Proteomes" id="UP000251075">
    <property type="component" value="Unassembled WGS sequence"/>
</dbReference>
<keyword evidence="4 6" id="KW-1133">Transmembrane helix</keyword>
<gene>
    <name evidence="8" type="ORF">CU669_16085</name>
</gene>
<dbReference type="Gene3D" id="1.20.120.1220">
    <property type="match status" value="1"/>
</dbReference>
<organism evidence="8 9">
    <name type="scientific">Paramagnetospirillum kuznetsovii</name>
    <dbReference type="NCBI Taxonomy" id="2053833"/>
    <lineage>
        <taxon>Bacteria</taxon>
        <taxon>Pseudomonadati</taxon>
        <taxon>Pseudomonadota</taxon>
        <taxon>Alphaproteobacteria</taxon>
        <taxon>Rhodospirillales</taxon>
        <taxon>Magnetospirillaceae</taxon>
        <taxon>Paramagnetospirillum</taxon>
    </lineage>
</organism>
<dbReference type="RefSeq" id="WP_112146542.1">
    <property type="nucleotide sequence ID" value="NZ_PGTO01000015.1"/>
</dbReference>
<evidence type="ECO:0000256" key="5">
    <source>
        <dbReference type="ARBA" id="ARBA00023136"/>
    </source>
</evidence>